<keyword evidence="2" id="KW-1185">Reference proteome</keyword>
<protein>
    <submittedName>
        <fullName evidence="1">Uncharacterized protein</fullName>
    </submittedName>
</protein>
<evidence type="ECO:0000313" key="1">
    <source>
        <dbReference type="EMBL" id="KAK1847725.1"/>
    </source>
</evidence>
<reference evidence="1" key="1">
    <citation type="submission" date="2023-01" db="EMBL/GenBank/DDBJ databases">
        <title>Colletotrichum chrysophilum M932 genome sequence.</title>
        <authorList>
            <person name="Baroncelli R."/>
        </authorList>
    </citation>
    <scope>NUCLEOTIDE SEQUENCE</scope>
    <source>
        <strain evidence="1">M932</strain>
    </source>
</reference>
<comment type="caution">
    <text evidence="1">The sequence shown here is derived from an EMBL/GenBank/DDBJ whole genome shotgun (WGS) entry which is preliminary data.</text>
</comment>
<dbReference type="EMBL" id="JAQOWY010000193">
    <property type="protein sequence ID" value="KAK1847725.1"/>
    <property type="molecule type" value="Genomic_DNA"/>
</dbReference>
<gene>
    <name evidence="1" type="ORF">CCHR01_09630</name>
</gene>
<accession>A0AAD9EGJ3</accession>
<organism evidence="1 2">
    <name type="scientific">Colletotrichum chrysophilum</name>
    <dbReference type="NCBI Taxonomy" id="1836956"/>
    <lineage>
        <taxon>Eukaryota</taxon>
        <taxon>Fungi</taxon>
        <taxon>Dikarya</taxon>
        <taxon>Ascomycota</taxon>
        <taxon>Pezizomycotina</taxon>
        <taxon>Sordariomycetes</taxon>
        <taxon>Hypocreomycetidae</taxon>
        <taxon>Glomerellales</taxon>
        <taxon>Glomerellaceae</taxon>
        <taxon>Colletotrichum</taxon>
        <taxon>Colletotrichum gloeosporioides species complex</taxon>
    </lineage>
</organism>
<proteinExistence type="predicted"/>
<dbReference type="Proteomes" id="UP001243330">
    <property type="component" value="Unassembled WGS sequence"/>
</dbReference>
<sequence length="168" mass="19064">MRYVVNSPKSKVFTICILHSLKDCAVTRAKCMRQKIQVNGSLTASFRPSQVPPTVSSWPPLEHKILYCAISRSAGVRKRVFCGQSGRRKKADKPMTNVAIPSMRKNHCHEWRFLTPSIVVRIPAARKPEMMLEMVFPACQTAMRMGLSCLLYQDDVTTDVNFLQIPRP</sequence>
<evidence type="ECO:0000313" key="2">
    <source>
        <dbReference type="Proteomes" id="UP001243330"/>
    </source>
</evidence>
<dbReference type="AlphaFoldDB" id="A0AAD9EGJ3"/>
<name>A0AAD9EGJ3_9PEZI</name>